<dbReference type="InterPro" id="IPR029063">
    <property type="entry name" value="SAM-dependent_MTases_sf"/>
</dbReference>
<gene>
    <name evidence="2" type="ORF">FGF80_18785</name>
</gene>
<dbReference type="PROSITE" id="PS00092">
    <property type="entry name" value="N6_MTASE"/>
    <property type="match status" value="1"/>
</dbReference>
<accession>A0A4P9TJY6</accession>
<dbReference type="AlphaFoldDB" id="A0A4P9TJY6"/>
<feature type="compositionally biased region" description="Basic and acidic residues" evidence="1">
    <location>
        <begin position="7"/>
        <end position="17"/>
    </location>
</feature>
<dbReference type="GO" id="GO:0003676">
    <property type="term" value="F:nucleic acid binding"/>
    <property type="evidence" value="ECO:0007669"/>
    <property type="project" value="InterPro"/>
</dbReference>
<geneLocation type="plasmid" evidence="3">
    <name>pnpa70</name>
</geneLocation>
<dbReference type="GO" id="GO:0032259">
    <property type="term" value="P:methylation"/>
    <property type="evidence" value="ECO:0007669"/>
    <property type="project" value="InterPro"/>
</dbReference>
<feature type="region of interest" description="Disordered" evidence="1">
    <location>
        <begin position="1"/>
        <end position="30"/>
    </location>
</feature>
<name>A0A4P9TJY6_9EURY</name>
<evidence type="ECO:0000313" key="3">
    <source>
        <dbReference type="Proteomes" id="UP000307562"/>
    </source>
</evidence>
<keyword evidence="3" id="KW-1185">Reference proteome</keyword>
<reference evidence="3" key="1">
    <citation type="submission" date="2019-05" db="EMBL/GenBank/DDBJ databases">
        <title>Complete Genome Sequence and Methylation Pattern of the Halophilic Archaeon Natrinema pallidum BOL6-1.</title>
        <authorList>
            <person name="DasSarma P."/>
            <person name="DasSarma B.P."/>
            <person name="DasSarma S.L."/>
            <person name="Martinez F.L."/>
            <person name="Guzman D."/>
            <person name="Roberts R.J."/>
            <person name="DasSarma S."/>
        </authorList>
    </citation>
    <scope>NUCLEOTIDE SEQUENCE [LARGE SCALE GENOMIC DNA]</scope>
    <source>
        <strain evidence="3">BOL6-1</strain>
        <plasmid evidence="3">pnpa70</plasmid>
    </source>
</reference>
<dbReference type="EMBL" id="CP040639">
    <property type="protein sequence ID" value="QCW05289.1"/>
    <property type="molecule type" value="Genomic_DNA"/>
</dbReference>
<dbReference type="GeneID" id="96158187"/>
<evidence type="ECO:0000313" key="2">
    <source>
        <dbReference type="EMBL" id="QCW05289.1"/>
    </source>
</evidence>
<dbReference type="Proteomes" id="UP000307562">
    <property type="component" value="Plasmid pNPA70"/>
</dbReference>
<dbReference type="GO" id="GO:0008168">
    <property type="term" value="F:methyltransferase activity"/>
    <property type="evidence" value="ECO:0007669"/>
    <property type="project" value="InterPro"/>
</dbReference>
<dbReference type="KEGG" id="npl:FGF80_18785"/>
<protein>
    <submittedName>
        <fullName evidence="2">Uncharacterized protein</fullName>
    </submittedName>
</protein>
<keyword evidence="2" id="KW-0614">Plasmid</keyword>
<organism evidence="2 3">
    <name type="scientific">Natrinema pallidum</name>
    <dbReference type="NCBI Taxonomy" id="69527"/>
    <lineage>
        <taxon>Archaea</taxon>
        <taxon>Methanobacteriati</taxon>
        <taxon>Methanobacteriota</taxon>
        <taxon>Stenosarchaea group</taxon>
        <taxon>Halobacteria</taxon>
        <taxon>Halobacteriales</taxon>
        <taxon>Natrialbaceae</taxon>
        <taxon>Natrinema</taxon>
    </lineage>
</organism>
<dbReference type="InterPro" id="IPR002052">
    <property type="entry name" value="DNA_methylase_N6_adenine_CS"/>
</dbReference>
<dbReference type="RefSeq" id="WP_138655746.1">
    <property type="nucleotide sequence ID" value="NZ_CP040639.1"/>
</dbReference>
<sequence>MSSDSARSADEVFREEPTGIESNGGRDSDGSARMLSRWTFEYTPARDIVREHMNGRVLNACAGKTKLQHDGEIIRNDLNPDRDADTHHCVTEIADHFDAQSFDTVIFDPPFDEKQAETKYDGLHAMDVYAALEQFNQLVGDDGKVITFGWNSWGMRSFPAFEREETTLLQRGPIHRDVIVTVDRRTSATIGGEW</sequence>
<evidence type="ECO:0000256" key="1">
    <source>
        <dbReference type="SAM" id="MobiDB-lite"/>
    </source>
</evidence>
<proteinExistence type="predicted"/>
<dbReference type="SUPFAM" id="SSF53335">
    <property type="entry name" value="S-adenosyl-L-methionine-dependent methyltransferases"/>
    <property type="match status" value="1"/>
</dbReference>